<gene>
    <name evidence="2" type="ORF">ElyMa_003503800</name>
</gene>
<dbReference type="AlphaFoldDB" id="A0AAV4EFA0"/>
<keyword evidence="1" id="KW-0472">Membrane</keyword>
<comment type="caution">
    <text evidence="2">The sequence shown here is derived from an EMBL/GenBank/DDBJ whole genome shotgun (WGS) entry which is preliminary data.</text>
</comment>
<dbReference type="EMBL" id="BMAT01007186">
    <property type="protein sequence ID" value="GFR59380.1"/>
    <property type="molecule type" value="Genomic_DNA"/>
</dbReference>
<keyword evidence="1" id="KW-0812">Transmembrane</keyword>
<keyword evidence="3" id="KW-1185">Reference proteome</keyword>
<reference evidence="2 3" key="1">
    <citation type="journal article" date="2021" name="Elife">
        <title>Chloroplast acquisition without the gene transfer in kleptoplastic sea slugs, Plakobranchus ocellatus.</title>
        <authorList>
            <person name="Maeda T."/>
            <person name="Takahashi S."/>
            <person name="Yoshida T."/>
            <person name="Shimamura S."/>
            <person name="Takaki Y."/>
            <person name="Nagai Y."/>
            <person name="Toyoda A."/>
            <person name="Suzuki Y."/>
            <person name="Arimoto A."/>
            <person name="Ishii H."/>
            <person name="Satoh N."/>
            <person name="Nishiyama T."/>
            <person name="Hasebe M."/>
            <person name="Maruyama T."/>
            <person name="Minagawa J."/>
            <person name="Obokata J."/>
            <person name="Shigenobu S."/>
        </authorList>
    </citation>
    <scope>NUCLEOTIDE SEQUENCE [LARGE SCALE GENOMIC DNA]</scope>
</reference>
<evidence type="ECO:0000313" key="2">
    <source>
        <dbReference type="EMBL" id="GFR59380.1"/>
    </source>
</evidence>
<proteinExistence type="predicted"/>
<evidence type="ECO:0000256" key="1">
    <source>
        <dbReference type="SAM" id="Phobius"/>
    </source>
</evidence>
<keyword evidence="1" id="KW-1133">Transmembrane helix</keyword>
<name>A0AAV4EFA0_9GAST</name>
<accession>A0AAV4EFA0</accession>
<sequence>MSTASMSQQVHESVPAAKEATRLADTYFRLIFSCRTTVHKCRHPVMNDVSTRAVLKIPMILTACREPVVTQKNGHAVITAFISRPSLSVLNPTVVVAAVVVLVVAAVVVATAAAAALFHNQYPTHLGYREPPSVYSPV</sequence>
<organism evidence="2 3">
    <name type="scientific">Elysia marginata</name>
    <dbReference type="NCBI Taxonomy" id="1093978"/>
    <lineage>
        <taxon>Eukaryota</taxon>
        <taxon>Metazoa</taxon>
        <taxon>Spiralia</taxon>
        <taxon>Lophotrochozoa</taxon>
        <taxon>Mollusca</taxon>
        <taxon>Gastropoda</taxon>
        <taxon>Heterobranchia</taxon>
        <taxon>Euthyneura</taxon>
        <taxon>Panpulmonata</taxon>
        <taxon>Sacoglossa</taxon>
        <taxon>Placobranchoidea</taxon>
        <taxon>Plakobranchidae</taxon>
        <taxon>Elysia</taxon>
    </lineage>
</organism>
<evidence type="ECO:0000313" key="3">
    <source>
        <dbReference type="Proteomes" id="UP000762676"/>
    </source>
</evidence>
<feature type="transmembrane region" description="Helical" evidence="1">
    <location>
        <begin position="94"/>
        <end position="118"/>
    </location>
</feature>
<dbReference type="Proteomes" id="UP000762676">
    <property type="component" value="Unassembled WGS sequence"/>
</dbReference>
<protein>
    <submittedName>
        <fullName evidence="2">Uncharacterized protein</fullName>
    </submittedName>
</protein>